<evidence type="ECO:0000313" key="6">
    <source>
        <dbReference type="Proteomes" id="UP000054771"/>
    </source>
</evidence>
<evidence type="ECO:0000259" key="4">
    <source>
        <dbReference type="PROSITE" id="PS51194"/>
    </source>
</evidence>
<dbReference type="EMBL" id="CDMC01000054">
    <property type="protein sequence ID" value="CEL12040.1"/>
    <property type="molecule type" value="Genomic_DNA"/>
</dbReference>
<evidence type="ECO:0000313" key="5">
    <source>
        <dbReference type="EMBL" id="CEL12040.1"/>
    </source>
</evidence>
<sequence length="367" mass="42499">MKPHVIIFMRSRAKIDEMITKLQGLGLGDQFAHFHAKVPEVEKQAELDRFLGGKARILLATTALGAGFDFSHVDVVIHWRGSYSFCDFMQESGRTGRSTGRPGWSFCAVTDYDRQPRDSNSVEEVEFKKYLNERICRRAAISRYFNGFDQSCEPGMTSCDLCTMKQNQASRVQQAVRQRQQESARQIEWFAEAVRFWQERGCLRCFYHYWIMYSLKPDIDKDPSPDQFIGHGTEACPNPKLDRYVKQLSKLRKHLEPRAETCCFTCFLPTKVCKGPLAGDTCFAPSLVGFNWSLSKEFRQQKWAVSSEYYPLDILPAEMSHESFTRWKWDTGLETELIRAAELLWLLSKHLSNSRDIRISKLFSFTI</sequence>
<dbReference type="Pfam" id="PF00271">
    <property type="entry name" value="Helicase_C"/>
    <property type="match status" value="1"/>
</dbReference>
<reference evidence="6" key="1">
    <citation type="journal article" date="2016" name="Genome Announc.">
        <title>Draft genome sequences of fungus Aspergillus calidoustus.</title>
        <authorList>
            <person name="Horn F."/>
            <person name="Linde J."/>
            <person name="Mattern D.J."/>
            <person name="Walther G."/>
            <person name="Guthke R."/>
            <person name="Scherlach K."/>
            <person name="Martin K."/>
            <person name="Brakhage A.A."/>
            <person name="Petzke L."/>
            <person name="Valiante V."/>
        </authorList>
    </citation>
    <scope>NUCLEOTIDE SEQUENCE [LARGE SCALE GENOMIC DNA]</scope>
    <source>
        <strain evidence="6">SF006504</strain>
    </source>
</reference>
<keyword evidence="6" id="KW-1185">Reference proteome</keyword>
<evidence type="ECO:0000256" key="1">
    <source>
        <dbReference type="ARBA" id="ARBA00005446"/>
    </source>
</evidence>
<dbReference type="Gene3D" id="3.40.50.300">
    <property type="entry name" value="P-loop containing nucleotide triphosphate hydrolases"/>
    <property type="match status" value="1"/>
</dbReference>
<accession>A0A0U5GM07</accession>
<dbReference type="OrthoDB" id="4510236at2759"/>
<gene>
    <name evidence="5" type="ORF">ASPCAL15133</name>
</gene>
<evidence type="ECO:0000256" key="3">
    <source>
        <dbReference type="ARBA" id="ARBA00034808"/>
    </source>
</evidence>
<dbReference type="Proteomes" id="UP000054771">
    <property type="component" value="Unassembled WGS sequence"/>
</dbReference>
<evidence type="ECO:0000256" key="2">
    <source>
        <dbReference type="ARBA" id="ARBA00034617"/>
    </source>
</evidence>
<dbReference type="PROSITE" id="PS51194">
    <property type="entry name" value="HELICASE_CTER"/>
    <property type="match status" value="1"/>
</dbReference>
<protein>
    <recommendedName>
        <fullName evidence="3">DNA 3'-5' helicase</fullName>
        <ecNumber evidence="3">5.6.2.4</ecNumber>
    </recommendedName>
</protein>
<feature type="domain" description="Helicase C-terminal" evidence="4">
    <location>
        <begin position="1"/>
        <end position="149"/>
    </location>
</feature>
<proteinExistence type="inferred from homology"/>
<dbReference type="InterPro" id="IPR001650">
    <property type="entry name" value="Helicase_C-like"/>
</dbReference>
<dbReference type="InterPro" id="IPR027417">
    <property type="entry name" value="P-loop_NTPase"/>
</dbReference>
<dbReference type="STRING" id="454130.A0A0U5GM07"/>
<dbReference type="AlphaFoldDB" id="A0A0U5GM07"/>
<dbReference type="GO" id="GO:0005694">
    <property type="term" value="C:chromosome"/>
    <property type="evidence" value="ECO:0007669"/>
    <property type="project" value="TreeGrafter"/>
</dbReference>
<comment type="similarity">
    <text evidence="1">Belongs to the helicase family. RecQ subfamily.</text>
</comment>
<dbReference type="GO" id="GO:0043138">
    <property type="term" value="F:3'-5' DNA helicase activity"/>
    <property type="evidence" value="ECO:0007669"/>
    <property type="project" value="UniProtKB-EC"/>
</dbReference>
<dbReference type="GO" id="GO:0000724">
    <property type="term" value="P:double-strand break repair via homologous recombination"/>
    <property type="evidence" value="ECO:0007669"/>
    <property type="project" value="TreeGrafter"/>
</dbReference>
<dbReference type="EC" id="5.6.2.4" evidence="3"/>
<dbReference type="SMART" id="SM00490">
    <property type="entry name" value="HELICc"/>
    <property type="match status" value="1"/>
</dbReference>
<comment type="catalytic activity">
    <reaction evidence="2">
        <text>Couples ATP hydrolysis with the unwinding of duplex DNA by translocating in the 3'-5' direction.</text>
        <dbReference type="EC" id="5.6.2.4"/>
    </reaction>
</comment>
<dbReference type="PANTHER" id="PTHR13710:SF154">
    <property type="entry name" value="RECQ HELICASE, PUTATIVE (AFU_ORTHOLOGUE AFUA_6G14720)-RELATED"/>
    <property type="match status" value="1"/>
</dbReference>
<dbReference type="GO" id="GO:0005737">
    <property type="term" value="C:cytoplasm"/>
    <property type="evidence" value="ECO:0007669"/>
    <property type="project" value="TreeGrafter"/>
</dbReference>
<dbReference type="GO" id="GO:0009378">
    <property type="term" value="F:four-way junction helicase activity"/>
    <property type="evidence" value="ECO:0007669"/>
    <property type="project" value="TreeGrafter"/>
</dbReference>
<dbReference type="SUPFAM" id="SSF52540">
    <property type="entry name" value="P-loop containing nucleoside triphosphate hydrolases"/>
    <property type="match status" value="1"/>
</dbReference>
<organism evidence="5 6">
    <name type="scientific">Aspergillus calidoustus</name>
    <dbReference type="NCBI Taxonomy" id="454130"/>
    <lineage>
        <taxon>Eukaryota</taxon>
        <taxon>Fungi</taxon>
        <taxon>Dikarya</taxon>
        <taxon>Ascomycota</taxon>
        <taxon>Pezizomycotina</taxon>
        <taxon>Eurotiomycetes</taxon>
        <taxon>Eurotiomycetidae</taxon>
        <taxon>Eurotiales</taxon>
        <taxon>Aspergillaceae</taxon>
        <taxon>Aspergillus</taxon>
        <taxon>Aspergillus subgen. Nidulantes</taxon>
    </lineage>
</organism>
<name>A0A0U5GM07_ASPCI</name>
<dbReference type="PANTHER" id="PTHR13710">
    <property type="entry name" value="DNA HELICASE RECQ FAMILY MEMBER"/>
    <property type="match status" value="1"/>
</dbReference>